<dbReference type="GO" id="GO:0030163">
    <property type="term" value="P:protein catabolic process"/>
    <property type="evidence" value="ECO:0007669"/>
    <property type="project" value="UniProtKB-UniRule"/>
</dbReference>
<dbReference type="RefSeq" id="WP_102237946.1">
    <property type="nucleotide sequence ID" value="NZ_JAFBCP010000001.1"/>
</dbReference>
<keyword evidence="2 4" id="KW-0808">Transferase</keyword>
<dbReference type="Proteomes" id="UP000235598">
    <property type="component" value="Unassembled WGS sequence"/>
</dbReference>
<proteinExistence type="inferred from homology"/>
<dbReference type="InterPro" id="IPR042203">
    <property type="entry name" value="Leu/Phe-tRNA_Trfase_C"/>
</dbReference>
<dbReference type="AlphaFoldDB" id="A0A2N6VQA8"/>
<gene>
    <name evidence="4" type="primary">aat</name>
    <name evidence="5" type="ORF">CJ199_02690</name>
</gene>
<keyword evidence="1 4" id="KW-0963">Cytoplasm</keyword>
<comment type="function">
    <text evidence="4">Functions in the N-end rule pathway of protein degradation where it conjugates Leu, Phe and, less efficiently, Met from aminoacyl-tRNAs to the N-termini of proteins containing an N-terminal arginine or lysine.</text>
</comment>
<accession>A0A2N6VQA8</accession>
<dbReference type="EMBL" id="PNHK01000001">
    <property type="protein sequence ID" value="PMD06297.1"/>
    <property type="molecule type" value="Genomic_DNA"/>
</dbReference>
<sequence length="212" mass="23333">MDPRDLCCVSNELTVPGVLSAYRSGLFPMGVGEQGSGPIGWWSPVRRGVLFPGDLRVSKSLRKSVRKFEFSFDAAFPEVVDACADPDRPGAWITPQIRDLYRELHDRGVAHSVEVWKDGELTGGLYGVWLGKLFAGESMFHRVTDASKAALVELVRVLSDACGDAWIIDTQWQTPHLKSLGVSEIVAGKYRQRLELALQDVDFSGISHKSGS</sequence>
<dbReference type="Gene3D" id="3.30.70.3550">
    <property type="entry name" value="Leucyl/phenylalanyl-tRNA-protein transferase, N-terminal domain"/>
    <property type="match status" value="1"/>
</dbReference>
<dbReference type="PANTHER" id="PTHR30098">
    <property type="entry name" value="LEUCYL/PHENYLALANYL-TRNA--PROTEIN TRANSFERASE"/>
    <property type="match status" value="1"/>
</dbReference>
<keyword evidence="3 4" id="KW-0012">Acyltransferase</keyword>
<dbReference type="SUPFAM" id="SSF55729">
    <property type="entry name" value="Acyl-CoA N-acyltransferases (Nat)"/>
    <property type="match status" value="1"/>
</dbReference>
<name>A0A2N6VQA8_9MICO</name>
<comment type="catalytic activity">
    <reaction evidence="4">
        <text>L-phenylalanyl-tRNA(Phe) + an N-terminal L-alpha-aminoacyl-[protein] = an N-terminal L-phenylalanyl-L-alpha-aminoacyl-[protein] + tRNA(Phe)</text>
        <dbReference type="Rhea" id="RHEA:43632"/>
        <dbReference type="Rhea" id="RHEA-COMP:9668"/>
        <dbReference type="Rhea" id="RHEA-COMP:9699"/>
        <dbReference type="Rhea" id="RHEA-COMP:10636"/>
        <dbReference type="Rhea" id="RHEA-COMP:10637"/>
        <dbReference type="ChEBI" id="CHEBI:78442"/>
        <dbReference type="ChEBI" id="CHEBI:78531"/>
        <dbReference type="ChEBI" id="CHEBI:78597"/>
        <dbReference type="ChEBI" id="CHEBI:83561"/>
        <dbReference type="EC" id="2.3.2.6"/>
    </reaction>
</comment>
<comment type="caution">
    <text evidence="5">The sequence shown here is derived from an EMBL/GenBank/DDBJ whole genome shotgun (WGS) entry which is preliminary data.</text>
</comment>
<dbReference type="PANTHER" id="PTHR30098:SF2">
    <property type="entry name" value="LEUCYL_PHENYLALANYL-TRNA--PROTEIN TRANSFERASE"/>
    <property type="match status" value="1"/>
</dbReference>
<evidence type="ECO:0000313" key="6">
    <source>
        <dbReference type="Proteomes" id="UP000235598"/>
    </source>
</evidence>
<comment type="similarity">
    <text evidence="4">Belongs to the L/F-transferase family.</text>
</comment>
<evidence type="ECO:0000256" key="3">
    <source>
        <dbReference type="ARBA" id="ARBA00023315"/>
    </source>
</evidence>
<dbReference type="GO" id="GO:0005737">
    <property type="term" value="C:cytoplasm"/>
    <property type="evidence" value="ECO:0007669"/>
    <property type="project" value="UniProtKB-SubCell"/>
</dbReference>
<protein>
    <recommendedName>
        <fullName evidence="4">Leucyl/phenylalanyl-tRNA--protein transferase</fullName>
        <ecNumber evidence="4">2.3.2.6</ecNumber>
    </recommendedName>
    <alternativeName>
        <fullName evidence="4">L/F-transferase</fullName>
    </alternativeName>
    <alternativeName>
        <fullName evidence="4">Leucyltransferase</fullName>
    </alternativeName>
    <alternativeName>
        <fullName evidence="4">Phenyalanyltransferase</fullName>
    </alternativeName>
</protein>
<comment type="subcellular location">
    <subcellularLocation>
        <location evidence="4">Cytoplasm</location>
    </subcellularLocation>
</comment>
<dbReference type="OrthoDB" id="9790282at2"/>
<dbReference type="Pfam" id="PF03588">
    <property type="entry name" value="Leu_Phe_trans"/>
    <property type="match status" value="1"/>
</dbReference>
<dbReference type="HAMAP" id="MF_00688">
    <property type="entry name" value="Leu_Phe_trans"/>
    <property type="match status" value="1"/>
</dbReference>
<dbReference type="GO" id="GO:0008914">
    <property type="term" value="F:leucyl-tRNA--protein transferase activity"/>
    <property type="evidence" value="ECO:0007669"/>
    <property type="project" value="UniProtKB-UniRule"/>
</dbReference>
<evidence type="ECO:0000256" key="1">
    <source>
        <dbReference type="ARBA" id="ARBA00022490"/>
    </source>
</evidence>
<comment type="catalytic activity">
    <reaction evidence="4">
        <text>N-terminal L-arginyl-[protein] + L-leucyl-tRNA(Leu) = N-terminal L-leucyl-L-arginyl-[protein] + tRNA(Leu) + H(+)</text>
        <dbReference type="Rhea" id="RHEA:50416"/>
        <dbReference type="Rhea" id="RHEA-COMP:9613"/>
        <dbReference type="Rhea" id="RHEA-COMP:9622"/>
        <dbReference type="Rhea" id="RHEA-COMP:12672"/>
        <dbReference type="Rhea" id="RHEA-COMP:12673"/>
        <dbReference type="ChEBI" id="CHEBI:15378"/>
        <dbReference type="ChEBI" id="CHEBI:64719"/>
        <dbReference type="ChEBI" id="CHEBI:78442"/>
        <dbReference type="ChEBI" id="CHEBI:78494"/>
        <dbReference type="ChEBI" id="CHEBI:133044"/>
        <dbReference type="EC" id="2.3.2.6"/>
    </reaction>
</comment>
<dbReference type="Gene3D" id="3.40.630.70">
    <property type="entry name" value="Leucyl/phenylalanyl-tRNA-protein transferase, C-terminal domain"/>
    <property type="match status" value="1"/>
</dbReference>
<dbReference type="InterPro" id="IPR042221">
    <property type="entry name" value="Leu/Phe-tRNA_Trfase_N"/>
</dbReference>
<organism evidence="5 6">
    <name type="scientific">Brevibacterium paucivorans</name>
    <dbReference type="NCBI Taxonomy" id="170994"/>
    <lineage>
        <taxon>Bacteria</taxon>
        <taxon>Bacillati</taxon>
        <taxon>Actinomycetota</taxon>
        <taxon>Actinomycetes</taxon>
        <taxon>Micrococcales</taxon>
        <taxon>Brevibacteriaceae</taxon>
        <taxon>Brevibacterium</taxon>
    </lineage>
</organism>
<evidence type="ECO:0000313" key="5">
    <source>
        <dbReference type="EMBL" id="PMD06297.1"/>
    </source>
</evidence>
<dbReference type="InterPro" id="IPR004616">
    <property type="entry name" value="Leu/Phe-tRNA_Trfase"/>
</dbReference>
<dbReference type="NCBIfam" id="TIGR00667">
    <property type="entry name" value="aat"/>
    <property type="match status" value="1"/>
</dbReference>
<comment type="catalytic activity">
    <reaction evidence="4">
        <text>N-terminal L-lysyl-[protein] + L-leucyl-tRNA(Leu) = N-terminal L-leucyl-L-lysyl-[protein] + tRNA(Leu) + H(+)</text>
        <dbReference type="Rhea" id="RHEA:12340"/>
        <dbReference type="Rhea" id="RHEA-COMP:9613"/>
        <dbReference type="Rhea" id="RHEA-COMP:9622"/>
        <dbReference type="Rhea" id="RHEA-COMP:12670"/>
        <dbReference type="Rhea" id="RHEA-COMP:12671"/>
        <dbReference type="ChEBI" id="CHEBI:15378"/>
        <dbReference type="ChEBI" id="CHEBI:65249"/>
        <dbReference type="ChEBI" id="CHEBI:78442"/>
        <dbReference type="ChEBI" id="CHEBI:78494"/>
        <dbReference type="ChEBI" id="CHEBI:133043"/>
        <dbReference type="EC" id="2.3.2.6"/>
    </reaction>
</comment>
<evidence type="ECO:0000256" key="4">
    <source>
        <dbReference type="HAMAP-Rule" id="MF_00688"/>
    </source>
</evidence>
<reference evidence="5 6" key="1">
    <citation type="submission" date="2017-09" db="EMBL/GenBank/DDBJ databases">
        <title>Bacterial strain isolated from the female urinary microbiota.</title>
        <authorList>
            <person name="Thomas-White K."/>
            <person name="Kumar N."/>
            <person name="Forster S."/>
            <person name="Putonti C."/>
            <person name="Lawley T."/>
            <person name="Wolfe A.J."/>
        </authorList>
    </citation>
    <scope>NUCLEOTIDE SEQUENCE [LARGE SCALE GENOMIC DNA]</scope>
    <source>
        <strain evidence="5 6">UMB1301</strain>
    </source>
</reference>
<evidence type="ECO:0000256" key="2">
    <source>
        <dbReference type="ARBA" id="ARBA00022679"/>
    </source>
</evidence>
<dbReference type="EC" id="2.3.2.6" evidence="4"/>
<dbReference type="InterPro" id="IPR016181">
    <property type="entry name" value="Acyl_CoA_acyltransferase"/>
</dbReference>